<comment type="caution">
    <text evidence="1">The sequence shown here is derived from an EMBL/GenBank/DDBJ whole genome shotgun (WGS) entry which is preliminary data.</text>
</comment>
<gene>
    <name evidence="1" type="ORF">LCGC14_0450430</name>
</gene>
<evidence type="ECO:0000313" key="1">
    <source>
        <dbReference type="EMBL" id="KKN68552.1"/>
    </source>
</evidence>
<dbReference type="EMBL" id="LAZR01000446">
    <property type="protein sequence ID" value="KKN68552.1"/>
    <property type="molecule type" value="Genomic_DNA"/>
</dbReference>
<organism evidence="1">
    <name type="scientific">marine sediment metagenome</name>
    <dbReference type="NCBI Taxonomy" id="412755"/>
    <lineage>
        <taxon>unclassified sequences</taxon>
        <taxon>metagenomes</taxon>
        <taxon>ecological metagenomes</taxon>
    </lineage>
</organism>
<name>A0A0F9T175_9ZZZZ</name>
<dbReference type="AlphaFoldDB" id="A0A0F9T175"/>
<reference evidence="1" key="1">
    <citation type="journal article" date="2015" name="Nature">
        <title>Complex archaea that bridge the gap between prokaryotes and eukaryotes.</title>
        <authorList>
            <person name="Spang A."/>
            <person name="Saw J.H."/>
            <person name="Jorgensen S.L."/>
            <person name="Zaremba-Niedzwiedzka K."/>
            <person name="Martijn J."/>
            <person name="Lind A.E."/>
            <person name="van Eijk R."/>
            <person name="Schleper C."/>
            <person name="Guy L."/>
            <person name="Ettema T.J."/>
        </authorList>
    </citation>
    <scope>NUCLEOTIDE SEQUENCE</scope>
</reference>
<protein>
    <submittedName>
        <fullName evidence="1">Uncharacterized protein</fullName>
    </submittedName>
</protein>
<proteinExistence type="predicted"/>
<accession>A0A0F9T175</accession>
<sequence length="58" mass="6782">MDWMFEDFKPGLDSLDPRVKEKTLEIAKQLVSEKNYTKKRAISDAIVKAEEWFYDLGG</sequence>